<protein>
    <recommendedName>
        <fullName evidence="3">Hemagglutinin</fullName>
    </recommendedName>
</protein>
<evidence type="ECO:0000313" key="2">
    <source>
        <dbReference type="Proteomes" id="UP000293865"/>
    </source>
</evidence>
<evidence type="ECO:0000313" key="1">
    <source>
        <dbReference type="EMBL" id="RXZ72067.1"/>
    </source>
</evidence>
<name>A0A4Q2L3N2_9MICO</name>
<proteinExistence type="predicted"/>
<dbReference type="AlphaFoldDB" id="A0A4Q2L3N2"/>
<dbReference type="Proteomes" id="UP000293865">
    <property type="component" value="Unassembled WGS sequence"/>
</dbReference>
<accession>A0A4Q2L3N2</accession>
<reference evidence="1 2" key="1">
    <citation type="submission" date="2019-01" db="EMBL/GenBank/DDBJ databases">
        <title>Agromyces.</title>
        <authorList>
            <person name="Li J."/>
        </authorList>
    </citation>
    <scope>NUCLEOTIDE SEQUENCE [LARGE SCALE GENOMIC DNA]</scope>
    <source>
        <strain evidence="1 2">DSM 15934</strain>
    </source>
</reference>
<sequence length="792" mass="81856">MVVVTVLVATVLAVFGADRSAKALSAADWDPGHIISDSVFFNSSTMNESHVQAFLNAQVPNCVAANGYPCLKNYSVSTWSRPSAGPGHCAAYTGAENEPAARIIVKVAQACGINPQVLLVTLQKERSLITDTSPTAGDYQVSMGYGCPDTAPCNAEFYGFYNQVYKAAWQFRQYTNFPDRRYKIGAVSIAFHPNTACGATTVGIRNQATANLYNYTPYQPNAAALANLNGSGDSCSSYGNRNFWVFFNNWFGSPTGAGNPFGNVELYEAKPGTVRVAGWALDPNTTESIAVHVYVGPAGFAFTASGSRPDVGAAYPGNGSAHGFDATIKVPTSGTQDVCVYGINVGQGVNALIGCKRMLVMGGSPLGTVDTMVAGVGSVTVSGWTLDPDITGPIPVHIYVDGVGVAYQANKPRAGLAATYPGYGDNHGFSETIPVAPGDHRICVYGINTGPGAHVELACRTVSIVGEKGRSPFGNFETAVGDAQGVRVGGWALDPDTVAPIAVHVYVDGVGYAIRADQTRTDVGRVYPVHGNQHGFAASIPAASGARNVCAFAINSGPGPHTLLGCRSVVVPDAIREQGRSPIGRVEAVSASGSAITVSGWALDQDTVNSIPIHVYVDGVGVALTADEPRPDVGRAYPGYGDAHGFAETLGATAGTHSVCVYAINTGAGPHTLLSCRDVTVGQTAPVEAGRSPIGNFEAVTAAGGSISISGWALDPDTASSIHVHVYVDGVGAAYLADEPRADVGRAYPGLGDAHGFVESFAASPGQHTVCVYGINTGAGPHTLLGCRAVTS</sequence>
<organism evidence="1 2">
    <name type="scientific">Agromyces albus</name>
    <dbReference type="NCBI Taxonomy" id="205332"/>
    <lineage>
        <taxon>Bacteria</taxon>
        <taxon>Bacillati</taxon>
        <taxon>Actinomycetota</taxon>
        <taxon>Actinomycetes</taxon>
        <taxon>Micrococcales</taxon>
        <taxon>Microbacteriaceae</taxon>
        <taxon>Agromyces</taxon>
    </lineage>
</organism>
<dbReference type="EMBL" id="SDPN01000007">
    <property type="protein sequence ID" value="RXZ72067.1"/>
    <property type="molecule type" value="Genomic_DNA"/>
</dbReference>
<keyword evidence="2" id="KW-1185">Reference proteome</keyword>
<evidence type="ECO:0008006" key="3">
    <source>
        <dbReference type="Google" id="ProtNLM"/>
    </source>
</evidence>
<gene>
    <name evidence="1" type="ORF">ESP51_05460</name>
</gene>
<comment type="caution">
    <text evidence="1">The sequence shown here is derived from an EMBL/GenBank/DDBJ whole genome shotgun (WGS) entry which is preliminary data.</text>
</comment>
<dbReference type="OrthoDB" id="9764271at2"/>